<comment type="PTM">
    <text evidence="8">Binds 2 heme c groups covalently per subunit.</text>
</comment>
<feature type="binding site" description="axial binding residue" evidence="9">
    <location>
        <position position="186"/>
    </location>
    <ligand>
        <name>heme c</name>
        <dbReference type="ChEBI" id="CHEBI:61717"/>
        <label>2</label>
    </ligand>
    <ligandPart>
        <name>Fe</name>
        <dbReference type="ChEBI" id="CHEBI:18248"/>
    </ligandPart>
</feature>
<evidence type="ECO:0000313" key="12">
    <source>
        <dbReference type="EMBL" id="HCA00945.1"/>
    </source>
</evidence>
<evidence type="ECO:0000256" key="2">
    <source>
        <dbReference type="ARBA" id="ARBA00022448"/>
    </source>
</evidence>
<dbReference type="GO" id="GO:0020037">
    <property type="term" value="F:heme binding"/>
    <property type="evidence" value="ECO:0007669"/>
    <property type="project" value="InterPro"/>
</dbReference>
<evidence type="ECO:0000256" key="4">
    <source>
        <dbReference type="ARBA" id="ARBA00022723"/>
    </source>
</evidence>
<keyword evidence="4 9" id="KW-0479">Metal-binding</keyword>
<evidence type="ECO:0000256" key="5">
    <source>
        <dbReference type="ARBA" id="ARBA00022764"/>
    </source>
</evidence>
<evidence type="ECO:0000256" key="1">
    <source>
        <dbReference type="ARBA" id="ARBA00004418"/>
    </source>
</evidence>
<dbReference type="PANTHER" id="PTHR33751">
    <property type="entry name" value="CBB3-TYPE CYTOCHROME C OXIDASE SUBUNIT FIXP"/>
    <property type="match status" value="1"/>
</dbReference>
<dbReference type="PIRSF" id="PIRSF000005">
    <property type="entry name" value="Cytochrome_c4"/>
    <property type="match status" value="1"/>
</dbReference>
<feature type="binding site" description="axial binding residue" evidence="9">
    <location>
        <position position="143"/>
    </location>
    <ligand>
        <name>heme c</name>
        <dbReference type="ChEBI" id="CHEBI:61717"/>
        <label>2</label>
    </ligand>
    <ligandPart>
        <name>Fe</name>
        <dbReference type="ChEBI" id="CHEBI:18248"/>
    </ligandPart>
</feature>
<dbReference type="GO" id="GO:0009055">
    <property type="term" value="F:electron transfer activity"/>
    <property type="evidence" value="ECO:0007669"/>
    <property type="project" value="InterPro"/>
</dbReference>
<feature type="binding site" description="covalent" evidence="8">
    <location>
        <position position="40"/>
    </location>
    <ligand>
        <name>heme c</name>
        <dbReference type="ChEBI" id="CHEBI:61717"/>
        <label>1</label>
    </ligand>
</feature>
<dbReference type="EMBL" id="DOTR01000011">
    <property type="protein sequence ID" value="HCA00945.1"/>
    <property type="molecule type" value="Genomic_DNA"/>
</dbReference>
<dbReference type="InterPro" id="IPR036909">
    <property type="entry name" value="Cyt_c-like_dom_sf"/>
</dbReference>
<comment type="subcellular location">
    <subcellularLocation>
        <location evidence="1">Periplasm</location>
    </subcellularLocation>
</comment>
<evidence type="ECO:0000256" key="3">
    <source>
        <dbReference type="ARBA" id="ARBA00022617"/>
    </source>
</evidence>
<dbReference type="PANTHER" id="PTHR33751:SF9">
    <property type="entry name" value="CYTOCHROME C4"/>
    <property type="match status" value="1"/>
</dbReference>
<keyword evidence="5" id="KW-0574">Periplasm</keyword>
<protein>
    <submittedName>
        <fullName evidence="12">Cytochrome c4</fullName>
    </submittedName>
</protein>
<dbReference type="InterPro" id="IPR024167">
    <property type="entry name" value="Cytochrome_c4-like"/>
</dbReference>
<accession>A0A3D0KC51</accession>
<keyword evidence="6" id="KW-0249">Electron transport</keyword>
<keyword evidence="10" id="KW-0732">Signal</keyword>
<feature type="signal peptide" evidence="10">
    <location>
        <begin position="1"/>
        <end position="20"/>
    </location>
</feature>
<evidence type="ECO:0000256" key="9">
    <source>
        <dbReference type="PIRSR" id="PIRSR000005-2"/>
    </source>
</evidence>
<evidence type="ECO:0000256" key="6">
    <source>
        <dbReference type="ARBA" id="ARBA00022982"/>
    </source>
</evidence>
<feature type="domain" description="Cytochrome c" evidence="11">
    <location>
        <begin position="28"/>
        <end position="106"/>
    </location>
</feature>
<dbReference type="Gene3D" id="1.10.760.10">
    <property type="entry name" value="Cytochrome c-like domain"/>
    <property type="match status" value="2"/>
</dbReference>
<feature type="domain" description="Cytochrome c" evidence="11">
    <location>
        <begin position="118"/>
        <end position="209"/>
    </location>
</feature>
<dbReference type="Pfam" id="PF00034">
    <property type="entry name" value="Cytochrom_C"/>
    <property type="match status" value="1"/>
</dbReference>
<gene>
    <name evidence="12" type="ORF">DEO68_01900</name>
</gene>
<evidence type="ECO:0000256" key="10">
    <source>
        <dbReference type="SAM" id="SignalP"/>
    </source>
</evidence>
<keyword evidence="7 9" id="KW-0408">Iron</keyword>
<evidence type="ECO:0000259" key="11">
    <source>
        <dbReference type="PROSITE" id="PS51007"/>
    </source>
</evidence>
<dbReference type="GO" id="GO:0042597">
    <property type="term" value="C:periplasmic space"/>
    <property type="evidence" value="ECO:0007669"/>
    <property type="project" value="UniProtKB-SubCell"/>
</dbReference>
<feature type="chain" id="PRO_5017618581" evidence="10">
    <location>
        <begin position="21"/>
        <end position="209"/>
    </location>
</feature>
<feature type="binding site" description="axial binding residue" evidence="9">
    <location>
        <position position="83"/>
    </location>
    <ligand>
        <name>heme c</name>
        <dbReference type="ChEBI" id="CHEBI:61717"/>
        <label>1</label>
    </ligand>
    <ligandPart>
        <name>Fe</name>
        <dbReference type="ChEBI" id="CHEBI:18248"/>
    </ligandPart>
</feature>
<feature type="binding site" description="covalent" evidence="8">
    <location>
        <position position="43"/>
    </location>
    <ligand>
        <name>heme c</name>
        <dbReference type="ChEBI" id="CHEBI:61717"/>
        <label>1</label>
    </ligand>
</feature>
<dbReference type="Pfam" id="PF13442">
    <property type="entry name" value="Cytochrome_CBB3"/>
    <property type="match status" value="1"/>
</dbReference>
<proteinExistence type="predicted"/>
<dbReference type="AlphaFoldDB" id="A0A3D0KC51"/>
<name>A0A3D0KC51_9GAMM</name>
<dbReference type="InterPro" id="IPR009056">
    <property type="entry name" value="Cyt_c-like_dom"/>
</dbReference>
<feature type="binding site" description="covalent" evidence="8">
    <location>
        <position position="139"/>
    </location>
    <ligand>
        <name>heme c</name>
        <dbReference type="ChEBI" id="CHEBI:61717"/>
        <label>2</label>
    </ligand>
</feature>
<keyword evidence="2" id="KW-0813">Transport</keyword>
<sequence>MRKLLASLAITMGAVGTVHAQTDHQADADAAAGRELAQTCAACHGQQGISAVGTFPNLAGQQMSYLAKQIMDIRDGNRLVPTMAGQVDAFSDQDAWDVAAHFAGQNANLGQTNDEDSEFLARGEELYRAGDMSKGIPACSACHTPTGAGIGSAVYPALSGQHTEYMVSTLQDFASGERANSPNNIMGDIASKMSDNDMEAVANYLLGLN</sequence>
<dbReference type="SUPFAM" id="SSF46626">
    <property type="entry name" value="Cytochrome c"/>
    <property type="match status" value="2"/>
</dbReference>
<evidence type="ECO:0000256" key="8">
    <source>
        <dbReference type="PIRSR" id="PIRSR000005-1"/>
    </source>
</evidence>
<dbReference type="InterPro" id="IPR050597">
    <property type="entry name" value="Cytochrome_c_Oxidase_Subunit"/>
</dbReference>
<comment type="caution">
    <text evidence="12">The sequence shown here is derived from an EMBL/GenBank/DDBJ whole genome shotgun (WGS) entry which is preliminary data.</text>
</comment>
<dbReference type="GO" id="GO:0005506">
    <property type="term" value="F:iron ion binding"/>
    <property type="evidence" value="ECO:0007669"/>
    <property type="project" value="InterPro"/>
</dbReference>
<feature type="binding site" description="axial binding residue" evidence="9">
    <location>
        <position position="44"/>
    </location>
    <ligand>
        <name>heme c</name>
        <dbReference type="ChEBI" id="CHEBI:61717"/>
        <label>1</label>
    </ligand>
    <ligandPart>
        <name>Fe</name>
        <dbReference type="ChEBI" id="CHEBI:18248"/>
    </ligandPart>
</feature>
<evidence type="ECO:0000256" key="7">
    <source>
        <dbReference type="ARBA" id="ARBA00023004"/>
    </source>
</evidence>
<reference evidence="12" key="1">
    <citation type="journal article" date="2018" name="Nat. Biotechnol.">
        <title>A standardized bacterial taxonomy based on genome phylogeny substantially revises the tree of life.</title>
        <authorList>
            <person name="Parks D.H."/>
            <person name="Chuvochina M."/>
            <person name="Waite D.W."/>
            <person name="Rinke C."/>
            <person name="Skarshewski A."/>
            <person name="Chaumeil P.A."/>
            <person name="Hugenholtz P."/>
        </authorList>
    </citation>
    <scope>NUCLEOTIDE SEQUENCE [LARGE SCALE GENOMIC DNA]</scope>
    <source>
        <strain evidence="12">UBA11284</strain>
    </source>
</reference>
<feature type="binding site" description="covalent" evidence="8">
    <location>
        <position position="142"/>
    </location>
    <ligand>
        <name>heme c</name>
        <dbReference type="ChEBI" id="CHEBI:61717"/>
        <label>2</label>
    </ligand>
</feature>
<dbReference type="PROSITE" id="PS51007">
    <property type="entry name" value="CYTC"/>
    <property type="match status" value="2"/>
</dbReference>
<organism evidence="12">
    <name type="scientific">Halomonas campaniensis</name>
    <dbReference type="NCBI Taxonomy" id="213554"/>
    <lineage>
        <taxon>Bacteria</taxon>
        <taxon>Pseudomonadati</taxon>
        <taxon>Pseudomonadota</taxon>
        <taxon>Gammaproteobacteria</taxon>
        <taxon>Oceanospirillales</taxon>
        <taxon>Halomonadaceae</taxon>
        <taxon>Halomonas</taxon>
    </lineage>
</organism>
<keyword evidence="3 8" id="KW-0349">Heme</keyword>